<feature type="binding site" evidence="8">
    <location>
        <position position="94"/>
    </location>
    <ligand>
        <name>Fe cation</name>
        <dbReference type="ChEBI" id="CHEBI:24875"/>
        <label>2</label>
    </ligand>
</feature>
<dbReference type="PRINTS" id="PR00601">
    <property type="entry name" value="BACFERRITIN"/>
</dbReference>
<comment type="catalytic activity">
    <reaction evidence="7">
        <text>4 Fe(2+) + O2 + 4 H(+) = 4 Fe(3+) + 2 H2O</text>
        <dbReference type="Rhea" id="RHEA:11148"/>
        <dbReference type="ChEBI" id="CHEBI:15377"/>
        <dbReference type="ChEBI" id="CHEBI:15378"/>
        <dbReference type="ChEBI" id="CHEBI:15379"/>
        <dbReference type="ChEBI" id="CHEBI:29033"/>
        <dbReference type="ChEBI" id="CHEBI:29034"/>
        <dbReference type="EC" id="1.16.3.1"/>
    </reaction>
</comment>
<name>A0A1R3WGR6_9RHOB</name>
<dbReference type="PANTHER" id="PTHR30295">
    <property type="entry name" value="BACTERIOFERRITIN"/>
    <property type="match status" value="1"/>
</dbReference>
<feature type="binding site" evidence="8">
    <location>
        <position position="51"/>
    </location>
    <ligand>
        <name>Fe cation</name>
        <dbReference type="ChEBI" id="CHEBI:24875"/>
        <label>1</label>
    </ligand>
</feature>
<gene>
    <name evidence="10" type="ORF">SAMN05421849_0371</name>
</gene>
<keyword evidence="5 7" id="KW-0479">Metal-binding</keyword>
<dbReference type="PANTHER" id="PTHR30295:SF0">
    <property type="entry name" value="BACTERIOFERRITIN"/>
    <property type="match status" value="1"/>
</dbReference>
<dbReference type="SUPFAM" id="SSF47240">
    <property type="entry name" value="Ferritin-like"/>
    <property type="match status" value="1"/>
</dbReference>
<evidence type="ECO:0000256" key="7">
    <source>
        <dbReference type="PIRNR" id="PIRNR002560"/>
    </source>
</evidence>
<dbReference type="InterPro" id="IPR008331">
    <property type="entry name" value="Ferritin_DPS_dom"/>
</dbReference>
<dbReference type="OrthoDB" id="9800505at2"/>
<dbReference type="GO" id="GO:0004322">
    <property type="term" value="F:ferroxidase activity"/>
    <property type="evidence" value="ECO:0007669"/>
    <property type="project" value="UniProtKB-EC"/>
</dbReference>
<comment type="similarity">
    <text evidence="2 7">Belongs to the bacterioferritin family.</text>
</comment>
<feature type="binding site" evidence="8">
    <location>
        <position position="130"/>
    </location>
    <ligand>
        <name>Fe cation</name>
        <dbReference type="ChEBI" id="CHEBI:24875"/>
        <label>2</label>
    </ligand>
</feature>
<feature type="binding site" evidence="8">
    <location>
        <position position="50"/>
    </location>
    <ligand>
        <name>Fe cation</name>
        <dbReference type="ChEBI" id="CHEBI:24875"/>
        <label>3</label>
    </ligand>
</feature>
<evidence type="ECO:0000256" key="3">
    <source>
        <dbReference type="ARBA" id="ARBA00022434"/>
    </source>
</evidence>
<dbReference type="InterPro" id="IPR009040">
    <property type="entry name" value="Ferritin-like_diiron"/>
</dbReference>
<evidence type="ECO:0000256" key="6">
    <source>
        <dbReference type="ARBA" id="ARBA00023004"/>
    </source>
</evidence>
<evidence type="ECO:0000256" key="1">
    <source>
        <dbReference type="ARBA" id="ARBA00001970"/>
    </source>
</evidence>
<dbReference type="EC" id="1.16.3.1" evidence="7"/>
<comment type="cofactor">
    <cofactor evidence="1">
        <name>heme b</name>
        <dbReference type="ChEBI" id="CHEBI:60344"/>
    </cofactor>
</comment>
<reference evidence="10 11" key="1">
    <citation type="submission" date="2017-01" db="EMBL/GenBank/DDBJ databases">
        <authorList>
            <person name="Mah S.A."/>
            <person name="Swanson W.J."/>
            <person name="Moy G.W."/>
            <person name="Vacquier V.D."/>
        </authorList>
    </citation>
    <scope>NUCLEOTIDE SEQUENCE [LARGE SCALE GENOMIC DNA]</scope>
    <source>
        <strain evidence="10 11">DSM 21219</strain>
    </source>
</reference>
<feature type="binding site" evidence="8">
    <location>
        <position position="18"/>
    </location>
    <ligand>
        <name>Fe cation</name>
        <dbReference type="ChEBI" id="CHEBI:24875"/>
        <label>1</label>
    </ligand>
</feature>
<dbReference type="PROSITE" id="PS50905">
    <property type="entry name" value="FERRITIN_LIKE"/>
    <property type="match status" value="1"/>
</dbReference>
<keyword evidence="4" id="KW-0349">Heme</keyword>
<evidence type="ECO:0000256" key="2">
    <source>
        <dbReference type="ARBA" id="ARBA00008093"/>
    </source>
</evidence>
<feature type="binding site" evidence="8">
    <location>
        <position position="51"/>
    </location>
    <ligand>
        <name>Fe cation</name>
        <dbReference type="ChEBI" id="CHEBI:24875"/>
        <label>2</label>
    </ligand>
</feature>
<dbReference type="EMBL" id="FTPS01000001">
    <property type="protein sequence ID" value="SIT75701.1"/>
    <property type="molecule type" value="Genomic_DNA"/>
</dbReference>
<evidence type="ECO:0000256" key="4">
    <source>
        <dbReference type="ARBA" id="ARBA00022617"/>
    </source>
</evidence>
<organism evidence="10 11">
    <name type="scientific">Pontibaca methylaminivorans</name>
    <dbReference type="NCBI Taxonomy" id="515897"/>
    <lineage>
        <taxon>Bacteria</taxon>
        <taxon>Pseudomonadati</taxon>
        <taxon>Pseudomonadota</taxon>
        <taxon>Alphaproteobacteria</taxon>
        <taxon>Rhodobacterales</taxon>
        <taxon>Roseobacteraceae</taxon>
        <taxon>Pontibaca</taxon>
    </lineage>
</organism>
<feature type="binding site" evidence="8">
    <location>
        <position position="127"/>
    </location>
    <ligand>
        <name>Fe cation</name>
        <dbReference type="ChEBI" id="CHEBI:24875"/>
        <label>2</label>
    </ligand>
</feature>
<dbReference type="STRING" id="515897.SAMN05421849_0371"/>
<dbReference type="GO" id="GO:0006826">
    <property type="term" value="P:iron ion transport"/>
    <property type="evidence" value="ECO:0007669"/>
    <property type="project" value="InterPro"/>
</dbReference>
<accession>A0A1R3WGR6</accession>
<comment type="function">
    <text evidence="7">Iron-storage protein, whose ferroxidase center binds Fe(2+), oxidizes it using dioxygen to Fe(3+), and participates in the subsequent Fe(3+) oxide mineral core formation within the central cavity of the BFR protein shell.</text>
</comment>
<dbReference type="CDD" id="cd00907">
    <property type="entry name" value="Bacterioferritin"/>
    <property type="match status" value="1"/>
</dbReference>
<dbReference type="Pfam" id="PF00210">
    <property type="entry name" value="Ferritin"/>
    <property type="match status" value="1"/>
</dbReference>
<evidence type="ECO:0000313" key="10">
    <source>
        <dbReference type="EMBL" id="SIT75701.1"/>
    </source>
</evidence>
<feature type="domain" description="Ferritin-like diiron" evidence="9">
    <location>
        <begin position="1"/>
        <end position="145"/>
    </location>
</feature>
<proteinExistence type="inferred from homology"/>
<dbReference type="PIRSF" id="PIRSF002560">
    <property type="entry name" value="Bacterioferritin"/>
    <property type="match status" value="1"/>
</dbReference>
<dbReference type="GO" id="GO:0020037">
    <property type="term" value="F:heme binding"/>
    <property type="evidence" value="ECO:0007669"/>
    <property type="project" value="TreeGrafter"/>
</dbReference>
<keyword evidence="3 7" id="KW-0409">Iron storage</keyword>
<sequence length="159" mass="18234">MSDNKESLSNLQTALSMELSAATQYLLHAHVLDDWGLDRLSGRMHEEMNEELGHAGKFIDRILFLRGEPVMEPQKNPRPAKNLKDMFETDRKDEKDTIAFYTKAARSAREADDIGTSLLFESIITDEEGHWDWLDQQLDLLDRLGEPTFMAKYMSGEAE</sequence>
<evidence type="ECO:0000313" key="11">
    <source>
        <dbReference type="Proteomes" id="UP000192455"/>
    </source>
</evidence>
<dbReference type="GO" id="GO:0008199">
    <property type="term" value="F:ferric iron binding"/>
    <property type="evidence" value="ECO:0007669"/>
    <property type="project" value="InterPro"/>
</dbReference>
<feature type="binding site" evidence="8">
    <location>
        <position position="127"/>
    </location>
    <ligand>
        <name>Fe cation</name>
        <dbReference type="ChEBI" id="CHEBI:24875"/>
        <label>1</label>
    </ligand>
</feature>
<dbReference type="InterPro" id="IPR002024">
    <property type="entry name" value="Bacterioferritin"/>
</dbReference>
<dbReference type="Proteomes" id="UP000192455">
    <property type="component" value="Unassembled WGS sequence"/>
</dbReference>
<dbReference type="RefSeq" id="WP_076646745.1">
    <property type="nucleotide sequence ID" value="NZ_FTPS01000001.1"/>
</dbReference>
<keyword evidence="11" id="KW-1185">Reference proteome</keyword>
<keyword evidence="6 7" id="KW-0408">Iron</keyword>
<feature type="binding site" evidence="8">
    <location>
        <position position="54"/>
    </location>
    <ligand>
        <name>Fe cation</name>
        <dbReference type="ChEBI" id="CHEBI:24875"/>
        <label>1</label>
    </ligand>
</feature>
<dbReference type="Gene3D" id="1.20.1260.10">
    <property type="match status" value="1"/>
</dbReference>
<evidence type="ECO:0000256" key="8">
    <source>
        <dbReference type="PIRSR" id="PIRSR002560-1"/>
    </source>
</evidence>
<dbReference type="GO" id="GO:0006879">
    <property type="term" value="P:intracellular iron ion homeostasis"/>
    <property type="evidence" value="ECO:0007669"/>
    <property type="project" value="UniProtKB-KW"/>
</dbReference>
<dbReference type="InterPro" id="IPR009078">
    <property type="entry name" value="Ferritin-like_SF"/>
</dbReference>
<dbReference type="InterPro" id="IPR012347">
    <property type="entry name" value="Ferritin-like"/>
</dbReference>
<evidence type="ECO:0000256" key="5">
    <source>
        <dbReference type="ARBA" id="ARBA00022723"/>
    </source>
</evidence>
<dbReference type="AlphaFoldDB" id="A0A1R3WGR6"/>
<dbReference type="GO" id="GO:0005829">
    <property type="term" value="C:cytosol"/>
    <property type="evidence" value="ECO:0007669"/>
    <property type="project" value="TreeGrafter"/>
</dbReference>
<evidence type="ECO:0000259" key="9">
    <source>
        <dbReference type="PROSITE" id="PS50905"/>
    </source>
</evidence>
<protein>
    <recommendedName>
        <fullName evidence="7">Bacterioferritin</fullName>
        <ecNumber evidence="7">1.16.3.1</ecNumber>
    </recommendedName>
</protein>